<accession>A0ABS3YMV8</accession>
<evidence type="ECO:0000256" key="2">
    <source>
        <dbReference type="ARBA" id="ARBA00005236"/>
    </source>
</evidence>
<gene>
    <name evidence="9" type="ORF">J7I42_02685</name>
</gene>
<dbReference type="Pfam" id="PF02687">
    <property type="entry name" value="FtsX"/>
    <property type="match status" value="1"/>
</dbReference>
<protein>
    <submittedName>
        <fullName evidence="9">ABC transporter permease</fullName>
    </submittedName>
</protein>
<dbReference type="InterPro" id="IPR051447">
    <property type="entry name" value="Lipoprotein-release_system"/>
</dbReference>
<keyword evidence="6 7" id="KW-0472">Membrane</keyword>
<feature type="transmembrane region" description="Helical" evidence="7">
    <location>
        <begin position="370"/>
        <end position="393"/>
    </location>
</feature>
<evidence type="ECO:0000313" key="9">
    <source>
        <dbReference type="EMBL" id="MBO9199153.1"/>
    </source>
</evidence>
<dbReference type="InterPro" id="IPR003838">
    <property type="entry name" value="ABC3_permease_C"/>
</dbReference>
<dbReference type="PANTHER" id="PTHR30489">
    <property type="entry name" value="LIPOPROTEIN-RELEASING SYSTEM TRANSMEMBRANE PROTEIN LOLE"/>
    <property type="match status" value="1"/>
</dbReference>
<evidence type="ECO:0000256" key="3">
    <source>
        <dbReference type="ARBA" id="ARBA00022475"/>
    </source>
</evidence>
<keyword evidence="10" id="KW-1185">Reference proteome</keyword>
<dbReference type="EMBL" id="JAGHKO010000001">
    <property type="protein sequence ID" value="MBO9199153.1"/>
    <property type="molecule type" value="Genomic_DNA"/>
</dbReference>
<organism evidence="9 10">
    <name type="scientific">Niastella soli</name>
    <dbReference type="NCBI Taxonomy" id="2821487"/>
    <lineage>
        <taxon>Bacteria</taxon>
        <taxon>Pseudomonadati</taxon>
        <taxon>Bacteroidota</taxon>
        <taxon>Chitinophagia</taxon>
        <taxon>Chitinophagales</taxon>
        <taxon>Chitinophagaceae</taxon>
        <taxon>Niastella</taxon>
    </lineage>
</organism>
<feature type="transmembrane region" description="Helical" evidence="7">
    <location>
        <begin position="21"/>
        <end position="44"/>
    </location>
</feature>
<keyword evidence="3" id="KW-1003">Cell membrane</keyword>
<dbReference type="PANTHER" id="PTHR30489:SF0">
    <property type="entry name" value="LIPOPROTEIN-RELEASING SYSTEM TRANSMEMBRANE PROTEIN LOLE"/>
    <property type="match status" value="1"/>
</dbReference>
<evidence type="ECO:0000256" key="7">
    <source>
        <dbReference type="SAM" id="Phobius"/>
    </source>
</evidence>
<dbReference type="RefSeq" id="WP_209137228.1">
    <property type="nucleotide sequence ID" value="NZ_JAGHKO010000001.1"/>
</dbReference>
<comment type="similarity">
    <text evidence="2">Belongs to the ABC-4 integral membrane protein family. LolC/E subfamily.</text>
</comment>
<evidence type="ECO:0000256" key="6">
    <source>
        <dbReference type="ARBA" id="ARBA00023136"/>
    </source>
</evidence>
<dbReference type="Proteomes" id="UP000677244">
    <property type="component" value="Unassembled WGS sequence"/>
</dbReference>
<name>A0ABS3YMV8_9BACT</name>
<evidence type="ECO:0000313" key="10">
    <source>
        <dbReference type="Proteomes" id="UP000677244"/>
    </source>
</evidence>
<comment type="caution">
    <text evidence="9">The sequence shown here is derived from an EMBL/GenBank/DDBJ whole genome shotgun (WGS) entry which is preliminary data.</text>
</comment>
<keyword evidence="4 7" id="KW-0812">Transmembrane</keyword>
<evidence type="ECO:0000256" key="1">
    <source>
        <dbReference type="ARBA" id="ARBA00004651"/>
    </source>
</evidence>
<feature type="domain" description="ABC3 transporter permease C-terminal" evidence="8">
    <location>
        <begin position="279"/>
        <end position="399"/>
    </location>
</feature>
<evidence type="ECO:0000256" key="4">
    <source>
        <dbReference type="ARBA" id="ARBA00022692"/>
    </source>
</evidence>
<feature type="transmembrane region" description="Helical" evidence="7">
    <location>
        <begin position="327"/>
        <end position="350"/>
    </location>
</feature>
<feature type="transmembrane region" description="Helical" evidence="7">
    <location>
        <begin position="274"/>
        <end position="300"/>
    </location>
</feature>
<reference evidence="9 10" key="1">
    <citation type="submission" date="2021-03" db="EMBL/GenBank/DDBJ databases">
        <title>Assistant Professor.</title>
        <authorList>
            <person name="Huq M.A."/>
        </authorList>
    </citation>
    <scope>NUCLEOTIDE SEQUENCE [LARGE SCALE GENOMIC DNA]</scope>
    <source>
        <strain evidence="9 10">MAH-29</strain>
    </source>
</reference>
<evidence type="ECO:0000256" key="5">
    <source>
        <dbReference type="ARBA" id="ARBA00022989"/>
    </source>
</evidence>
<proteinExistence type="inferred from homology"/>
<comment type="subcellular location">
    <subcellularLocation>
        <location evidence="1">Cell membrane</location>
        <topology evidence="1">Multi-pass membrane protein</topology>
    </subcellularLocation>
</comment>
<sequence length="407" mass="44782">MNFLFAWRYFKAKKSTNAINVIAWVSIVAIMGITFAFIVVLSVFNGFEGLVKSLYSSFYPDIKISAKSGKTIMLTPQQLQKIAGVKGVRAYSLVAEEKTLLINGDVVVPVNLKGVDTSYESVSGVAQKLIRGNFQTGSADEPSLVLGNGVENAVGVESDKYLYPLSVYAFKRGMNFNAADPYQSVQAAKIVTSGTFLIQQDIDNKYAITNLDFMKGLMGLKPDEYSGVELALQNGTDEKDVQKEIQQFLGVSYSVETKYEQNQSLYSVMNLEKWAIYGILTLMLIVAAFTMIGSLTMLVLEKQKDIQVLKSMGANNKLIQKIFLTEGLLLATIGCVGGVILAIIFCWAQVKYKIIAIQGGTFLIDYYPVQLVGTDFLLVLLTVSLVAFLASWFPSRKAALQPIELRS</sequence>
<evidence type="ECO:0000259" key="8">
    <source>
        <dbReference type="Pfam" id="PF02687"/>
    </source>
</evidence>
<keyword evidence="5 7" id="KW-1133">Transmembrane helix</keyword>